<organism evidence="1 2">
    <name type="scientific">Sphingomonas jinjuensis</name>
    <dbReference type="NCBI Taxonomy" id="535907"/>
    <lineage>
        <taxon>Bacteria</taxon>
        <taxon>Pseudomonadati</taxon>
        <taxon>Pseudomonadota</taxon>
        <taxon>Alphaproteobacteria</taxon>
        <taxon>Sphingomonadales</taxon>
        <taxon>Sphingomonadaceae</taxon>
        <taxon>Sphingomonas</taxon>
    </lineage>
</organism>
<protein>
    <submittedName>
        <fullName evidence="1">Uncharacterized protein</fullName>
    </submittedName>
</protein>
<evidence type="ECO:0000313" key="2">
    <source>
        <dbReference type="Proteomes" id="UP000529795"/>
    </source>
</evidence>
<reference evidence="1 2" key="1">
    <citation type="submission" date="2020-08" db="EMBL/GenBank/DDBJ databases">
        <title>Genomic Encyclopedia of Type Strains, Phase IV (KMG-IV): sequencing the most valuable type-strain genomes for metagenomic binning, comparative biology and taxonomic classification.</title>
        <authorList>
            <person name="Goeker M."/>
        </authorList>
    </citation>
    <scope>NUCLEOTIDE SEQUENCE [LARGE SCALE GENOMIC DNA]</scope>
    <source>
        <strain evidence="1 2">YC6723</strain>
    </source>
</reference>
<dbReference type="AlphaFoldDB" id="A0A840FBZ8"/>
<gene>
    <name evidence="1" type="ORF">GGQ80_002082</name>
</gene>
<sequence>MTEEEKKAAADKAAVDKAAADKAAAAKSGAKSGPKTVEMHRAVHELQTGKDDDSKILAGTLITDDVAKAHKLDSKALDRLIETGAVDLVEVLKD</sequence>
<keyword evidence="2" id="KW-1185">Reference proteome</keyword>
<dbReference type="EMBL" id="JACIEV010000005">
    <property type="protein sequence ID" value="MBB4154172.1"/>
    <property type="molecule type" value="Genomic_DNA"/>
</dbReference>
<evidence type="ECO:0000313" key="1">
    <source>
        <dbReference type="EMBL" id="MBB4154172.1"/>
    </source>
</evidence>
<name>A0A840FBZ8_9SPHN</name>
<comment type="caution">
    <text evidence="1">The sequence shown here is derived from an EMBL/GenBank/DDBJ whole genome shotgun (WGS) entry which is preliminary data.</text>
</comment>
<accession>A0A840FBZ8</accession>
<dbReference type="Proteomes" id="UP000529795">
    <property type="component" value="Unassembled WGS sequence"/>
</dbReference>
<dbReference type="RefSeq" id="WP_183984724.1">
    <property type="nucleotide sequence ID" value="NZ_JACIEV010000005.1"/>
</dbReference>
<proteinExistence type="predicted"/>